<evidence type="ECO:0000313" key="3">
    <source>
        <dbReference type="EMBL" id="MQM18157.1"/>
    </source>
</evidence>
<dbReference type="OrthoDB" id="683938at2759"/>
<dbReference type="PANTHER" id="PTHR34064">
    <property type="entry name" value="OS04G0672300 PROTEIN"/>
    <property type="match status" value="1"/>
</dbReference>
<feature type="region of interest" description="Disordered" evidence="1">
    <location>
        <begin position="58"/>
        <end position="91"/>
    </location>
</feature>
<feature type="non-terminal residue" evidence="3">
    <location>
        <position position="228"/>
    </location>
</feature>
<feature type="transmembrane region" description="Helical" evidence="2">
    <location>
        <begin position="176"/>
        <end position="196"/>
    </location>
</feature>
<dbReference type="AlphaFoldDB" id="A0A843XG83"/>
<organism evidence="3 4">
    <name type="scientific">Colocasia esculenta</name>
    <name type="common">Wild taro</name>
    <name type="synonym">Arum esculentum</name>
    <dbReference type="NCBI Taxonomy" id="4460"/>
    <lineage>
        <taxon>Eukaryota</taxon>
        <taxon>Viridiplantae</taxon>
        <taxon>Streptophyta</taxon>
        <taxon>Embryophyta</taxon>
        <taxon>Tracheophyta</taxon>
        <taxon>Spermatophyta</taxon>
        <taxon>Magnoliopsida</taxon>
        <taxon>Liliopsida</taxon>
        <taxon>Araceae</taxon>
        <taxon>Aroideae</taxon>
        <taxon>Colocasieae</taxon>
        <taxon>Colocasia</taxon>
    </lineage>
</organism>
<keyword evidence="2" id="KW-1133">Transmembrane helix</keyword>
<dbReference type="PANTHER" id="PTHR34064:SF4">
    <property type="entry name" value="PROTEIN, PUTATIVE-RELATED"/>
    <property type="match status" value="1"/>
</dbReference>
<keyword evidence="4" id="KW-1185">Reference proteome</keyword>
<protein>
    <submittedName>
        <fullName evidence="3">Uncharacterized protein</fullName>
    </submittedName>
</protein>
<accession>A0A843XG83</accession>
<evidence type="ECO:0000256" key="2">
    <source>
        <dbReference type="SAM" id="Phobius"/>
    </source>
</evidence>
<sequence>MANMPKQEEMEFLQQGEKEDQRRGAERKKTQRPEGSVVVDMEGLFFLADAGVSASNTAPEAAATASPRAPKTLTRKFSQRSDRKTAGDGDALIHATTTSAAGGGDGKGTVPPAAAACDKFVAIALPLTAVTSEIAAPAITPAAAAAGGSPRRTTSCKRAYSRRATPASPWLDPRRVLLFFATLSSMGTIILLYFTLSMGTMGDGGDANARVLEEERRKERVGSGQSYW</sequence>
<comment type="caution">
    <text evidence="3">The sequence shown here is derived from an EMBL/GenBank/DDBJ whole genome shotgun (WGS) entry which is preliminary data.</text>
</comment>
<keyword evidence="2" id="KW-0812">Transmembrane</keyword>
<name>A0A843XG83_COLES</name>
<reference evidence="3" key="1">
    <citation type="submission" date="2017-07" db="EMBL/GenBank/DDBJ databases">
        <title>Taro Niue Genome Assembly and Annotation.</title>
        <authorList>
            <person name="Atibalentja N."/>
            <person name="Keating K."/>
            <person name="Fields C.J."/>
        </authorList>
    </citation>
    <scope>NUCLEOTIDE SEQUENCE</scope>
    <source>
        <strain evidence="3">Niue_2</strain>
        <tissue evidence="3">Leaf</tissue>
    </source>
</reference>
<keyword evidence="2" id="KW-0472">Membrane</keyword>
<proteinExistence type="predicted"/>
<evidence type="ECO:0000313" key="4">
    <source>
        <dbReference type="Proteomes" id="UP000652761"/>
    </source>
</evidence>
<feature type="region of interest" description="Disordered" evidence="1">
    <location>
        <begin position="143"/>
        <end position="164"/>
    </location>
</feature>
<evidence type="ECO:0000256" key="1">
    <source>
        <dbReference type="SAM" id="MobiDB-lite"/>
    </source>
</evidence>
<feature type="compositionally biased region" description="Basic and acidic residues" evidence="1">
    <location>
        <begin position="16"/>
        <end position="32"/>
    </location>
</feature>
<dbReference type="Proteomes" id="UP000652761">
    <property type="component" value="Unassembled WGS sequence"/>
</dbReference>
<dbReference type="EMBL" id="NMUH01008009">
    <property type="protein sequence ID" value="MQM18157.1"/>
    <property type="molecule type" value="Genomic_DNA"/>
</dbReference>
<gene>
    <name evidence="3" type="ORF">Taro_051147</name>
</gene>
<feature type="compositionally biased region" description="Low complexity" evidence="1">
    <location>
        <begin position="58"/>
        <end position="72"/>
    </location>
</feature>
<feature type="region of interest" description="Disordered" evidence="1">
    <location>
        <begin position="1"/>
        <end position="36"/>
    </location>
</feature>